<feature type="non-terminal residue" evidence="1">
    <location>
        <position position="81"/>
    </location>
</feature>
<dbReference type="Proteomes" id="UP000253551">
    <property type="component" value="Unassembled WGS sequence"/>
</dbReference>
<dbReference type="EMBL" id="PJQM01005071">
    <property type="protein sequence ID" value="RCH82523.1"/>
    <property type="molecule type" value="Genomic_DNA"/>
</dbReference>
<dbReference type="AlphaFoldDB" id="A0A367IXU4"/>
<protein>
    <submittedName>
        <fullName evidence="1">Uncharacterized protein</fullName>
    </submittedName>
</protein>
<feature type="non-terminal residue" evidence="1">
    <location>
        <position position="1"/>
    </location>
</feature>
<gene>
    <name evidence="1" type="ORF">CU098_008532</name>
</gene>
<keyword evidence="2" id="KW-1185">Reference proteome</keyword>
<proteinExistence type="predicted"/>
<comment type="caution">
    <text evidence="1">The sequence shown here is derived from an EMBL/GenBank/DDBJ whole genome shotgun (WGS) entry which is preliminary data.</text>
</comment>
<accession>A0A367IXU4</accession>
<reference evidence="1 2" key="1">
    <citation type="journal article" date="2018" name="G3 (Bethesda)">
        <title>Phylogenetic and Phylogenomic Definition of Rhizopus Species.</title>
        <authorList>
            <person name="Gryganskyi A.P."/>
            <person name="Golan J."/>
            <person name="Dolatabadi S."/>
            <person name="Mondo S."/>
            <person name="Robb S."/>
            <person name="Idnurm A."/>
            <person name="Muszewska A."/>
            <person name="Steczkiewicz K."/>
            <person name="Masonjones S."/>
            <person name="Liao H.L."/>
            <person name="Gajdeczka M.T."/>
            <person name="Anike F."/>
            <person name="Vuek A."/>
            <person name="Anishchenko I.M."/>
            <person name="Voigt K."/>
            <person name="de Hoog G.S."/>
            <person name="Smith M.E."/>
            <person name="Heitman J."/>
            <person name="Vilgalys R."/>
            <person name="Stajich J.E."/>
        </authorList>
    </citation>
    <scope>NUCLEOTIDE SEQUENCE [LARGE SCALE GENOMIC DNA]</scope>
    <source>
        <strain evidence="1 2">LSU 92-RS-03</strain>
    </source>
</reference>
<organism evidence="1 2">
    <name type="scientific">Rhizopus stolonifer</name>
    <name type="common">Rhizopus nigricans</name>
    <dbReference type="NCBI Taxonomy" id="4846"/>
    <lineage>
        <taxon>Eukaryota</taxon>
        <taxon>Fungi</taxon>
        <taxon>Fungi incertae sedis</taxon>
        <taxon>Mucoromycota</taxon>
        <taxon>Mucoromycotina</taxon>
        <taxon>Mucoromycetes</taxon>
        <taxon>Mucorales</taxon>
        <taxon>Mucorineae</taxon>
        <taxon>Rhizopodaceae</taxon>
        <taxon>Rhizopus</taxon>
    </lineage>
</organism>
<evidence type="ECO:0000313" key="1">
    <source>
        <dbReference type="EMBL" id="RCH82523.1"/>
    </source>
</evidence>
<evidence type="ECO:0000313" key="2">
    <source>
        <dbReference type="Proteomes" id="UP000253551"/>
    </source>
</evidence>
<name>A0A367IXU4_RHIST</name>
<sequence length="81" mass="10024">KRKREDDQQEDSNKRQLTLQEYDRVAFNLIINYVKENYDEFALCLRRLHEIHQRIYQDTTELTRHVYRRHLAHVCQPVIRG</sequence>